<dbReference type="OrthoDB" id="60458at2157"/>
<dbReference type="Pfam" id="PF00528">
    <property type="entry name" value="BPD_transp_1"/>
    <property type="match status" value="1"/>
</dbReference>
<comment type="subcellular location">
    <subcellularLocation>
        <location evidence="1 8">Cell membrane</location>
        <topology evidence="1 8">Multi-pass membrane protein</topology>
    </subcellularLocation>
</comment>
<dbReference type="PANTHER" id="PTHR30614">
    <property type="entry name" value="MEMBRANE COMPONENT OF AMINO ACID ABC TRANSPORTER"/>
    <property type="match status" value="1"/>
</dbReference>
<dbReference type="GO" id="GO:0043190">
    <property type="term" value="C:ATP-binding cassette (ABC) transporter complex"/>
    <property type="evidence" value="ECO:0007669"/>
    <property type="project" value="InterPro"/>
</dbReference>
<accession>A0A1G9AEZ9</accession>
<dbReference type="SUPFAM" id="SSF161098">
    <property type="entry name" value="MetI-like"/>
    <property type="match status" value="1"/>
</dbReference>
<dbReference type="EMBL" id="FNFT01000006">
    <property type="protein sequence ID" value="SDK25916.1"/>
    <property type="molecule type" value="Genomic_DNA"/>
</dbReference>
<dbReference type="AlphaFoldDB" id="A0A1G9AEZ9"/>
<dbReference type="InterPro" id="IPR010065">
    <property type="entry name" value="AA_ABC_transptr_permease_3TM"/>
</dbReference>
<name>A0A1G9AEZ9_9EURY</name>
<evidence type="ECO:0000313" key="10">
    <source>
        <dbReference type="EMBL" id="SDK25916.1"/>
    </source>
</evidence>
<keyword evidence="7 8" id="KW-0472">Membrane</keyword>
<dbReference type="Proteomes" id="UP000326500">
    <property type="component" value="Unassembled WGS sequence"/>
</dbReference>
<comment type="similarity">
    <text evidence="8">Belongs to the binding-protein-dependent transport system permease family.</text>
</comment>
<feature type="transmembrane region" description="Helical" evidence="8">
    <location>
        <begin position="53"/>
        <end position="75"/>
    </location>
</feature>
<keyword evidence="2 8" id="KW-0813">Transport</keyword>
<keyword evidence="5" id="KW-0029">Amino-acid transport</keyword>
<evidence type="ECO:0000256" key="7">
    <source>
        <dbReference type="ARBA" id="ARBA00023136"/>
    </source>
</evidence>
<proteinExistence type="inferred from homology"/>
<dbReference type="PROSITE" id="PS50928">
    <property type="entry name" value="ABC_TM1"/>
    <property type="match status" value="1"/>
</dbReference>
<evidence type="ECO:0000256" key="6">
    <source>
        <dbReference type="ARBA" id="ARBA00022989"/>
    </source>
</evidence>
<evidence type="ECO:0000313" key="11">
    <source>
        <dbReference type="Proteomes" id="UP000326500"/>
    </source>
</evidence>
<feature type="transmembrane region" description="Helical" evidence="8">
    <location>
        <begin position="189"/>
        <end position="210"/>
    </location>
</feature>
<evidence type="ECO:0000259" key="9">
    <source>
        <dbReference type="PROSITE" id="PS50928"/>
    </source>
</evidence>
<dbReference type="InterPro" id="IPR043429">
    <property type="entry name" value="ArtM/GltK/GlnP/TcyL/YhdX-like"/>
</dbReference>
<keyword evidence="6 8" id="KW-1133">Transmembrane helix</keyword>
<dbReference type="STRING" id="2200.GCA_001571405_00367"/>
<organism evidence="10 11">
    <name type="scientific">Methanoculleus thermophilus</name>
    <dbReference type="NCBI Taxonomy" id="2200"/>
    <lineage>
        <taxon>Archaea</taxon>
        <taxon>Methanobacteriati</taxon>
        <taxon>Methanobacteriota</taxon>
        <taxon>Stenosarchaea group</taxon>
        <taxon>Methanomicrobia</taxon>
        <taxon>Methanomicrobiales</taxon>
        <taxon>Methanomicrobiaceae</taxon>
        <taxon>Methanoculleus</taxon>
    </lineage>
</organism>
<feature type="transmembrane region" description="Helical" evidence="8">
    <location>
        <begin position="81"/>
        <end position="102"/>
    </location>
</feature>
<keyword evidence="11" id="KW-1185">Reference proteome</keyword>
<feature type="domain" description="ABC transmembrane type-1" evidence="9">
    <location>
        <begin position="19"/>
        <end position="207"/>
    </location>
</feature>
<evidence type="ECO:0000256" key="5">
    <source>
        <dbReference type="ARBA" id="ARBA00022970"/>
    </source>
</evidence>
<keyword evidence="3" id="KW-1003">Cell membrane</keyword>
<gene>
    <name evidence="10" type="ORF">SAMN04488571_10620</name>
</gene>
<evidence type="ECO:0000256" key="1">
    <source>
        <dbReference type="ARBA" id="ARBA00004651"/>
    </source>
</evidence>
<dbReference type="CDD" id="cd06261">
    <property type="entry name" value="TM_PBP2"/>
    <property type="match status" value="1"/>
</dbReference>
<protein>
    <submittedName>
        <fullName evidence="10">Amino acid ABC transporter membrane protein 2, PAAT family</fullName>
    </submittedName>
</protein>
<reference evidence="10 11" key="1">
    <citation type="submission" date="2016-10" db="EMBL/GenBank/DDBJ databases">
        <authorList>
            <person name="Varghese N."/>
            <person name="Submissions S."/>
        </authorList>
    </citation>
    <scope>NUCLEOTIDE SEQUENCE [LARGE SCALE GENOMIC DNA]</scope>
    <source>
        <strain evidence="10 11">DSM 2373</strain>
    </source>
</reference>
<sequence>MDLAVFTFDILLPALMQGLIVTLQLIACSAPLGLALGIGVAVGRQYGHPIISWLCKTYVFIIKGTPLLLLLFILYFGLPTIGMTLTAFTASVLGFILCNGAYNAEYVRGALISIKDGQMIAAQALGMTRWQAIRSVILPQALRRAIPGLSNEFIYLIKYSSLAYMITVVELAGAGKQVATKYFTYTESFAAVGIVYLVLVTITTVAVSILEKRVAVPGTARVTTAAQLL</sequence>
<dbReference type="PANTHER" id="PTHR30614:SF0">
    <property type="entry name" value="L-CYSTINE TRANSPORT SYSTEM PERMEASE PROTEIN TCYL"/>
    <property type="match status" value="1"/>
</dbReference>
<keyword evidence="4 8" id="KW-0812">Transmembrane</keyword>
<feature type="transmembrane region" description="Helical" evidence="8">
    <location>
        <begin position="20"/>
        <end position="41"/>
    </location>
</feature>
<feature type="transmembrane region" description="Helical" evidence="8">
    <location>
        <begin position="153"/>
        <end position="174"/>
    </location>
</feature>
<evidence type="ECO:0000256" key="2">
    <source>
        <dbReference type="ARBA" id="ARBA00022448"/>
    </source>
</evidence>
<dbReference type="GO" id="GO:0006865">
    <property type="term" value="P:amino acid transport"/>
    <property type="evidence" value="ECO:0007669"/>
    <property type="project" value="UniProtKB-KW"/>
</dbReference>
<dbReference type="InterPro" id="IPR035906">
    <property type="entry name" value="MetI-like_sf"/>
</dbReference>
<dbReference type="GO" id="GO:0022857">
    <property type="term" value="F:transmembrane transporter activity"/>
    <property type="evidence" value="ECO:0007669"/>
    <property type="project" value="InterPro"/>
</dbReference>
<dbReference type="Gene3D" id="1.10.3720.10">
    <property type="entry name" value="MetI-like"/>
    <property type="match status" value="1"/>
</dbReference>
<evidence type="ECO:0000256" key="8">
    <source>
        <dbReference type="RuleBase" id="RU363032"/>
    </source>
</evidence>
<dbReference type="RefSeq" id="WP_066954590.1">
    <property type="nucleotide sequence ID" value="NZ_BCNX01000003.1"/>
</dbReference>
<dbReference type="InterPro" id="IPR000515">
    <property type="entry name" value="MetI-like"/>
</dbReference>
<evidence type="ECO:0000256" key="4">
    <source>
        <dbReference type="ARBA" id="ARBA00022692"/>
    </source>
</evidence>
<evidence type="ECO:0000256" key="3">
    <source>
        <dbReference type="ARBA" id="ARBA00022475"/>
    </source>
</evidence>
<dbReference type="NCBIfam" id="TIGR01726">
    <property type="entry name" value="HEQRo_perm_3TM"/>
    <property type="match status" value="1"/>
</dbReference>